<keyword evidence="4 6" id="KW-0732">Signal</keyword>
<organism evidence="7 8">
    <name type="scientific">Roseateles subflavus</name>
    <dbReference type="NCBI Taxonomy" id="3053353"/>
    <lineage>
        <taxon>Bacteria</taxon>
        <taxon>Pseudomonadati</taxon>
        <taxon>Pseudomonadota</taxon>
        <taxon>Betaproteobacteria</taxon>
        <taxon>Burkholderiales</taxon>
        <taxon>Sphaerotilaceae</taxon>
        <taxon>Roseateles</taxon>
    </lineage>
</organism>
<reference evidence="7 8" key="1">
    <citation type="submission" date="2023-06" db="EMBL/GenBank/DDBJ databases">
        <title>Pelomonas sp. APW6 16S ribosomal RNA gene genome sequencing and assembly.</title>
        <authorList>
            <person name="Woo H."/>
        </authorList>
    </citation>
    <scope>NUCLEOTIDE SEQUENCE [LARGE SCALE GENOMIC DNA]</scope>
    <source>
        <strain evidence="7 8">APW6</strain>
    </source>
</reference>
<keyword evidence="5 6" id="KW-0378">Hydrolase</keyword>
<proteinExistence type="inferred from homology"/>
<dbReference type="InterPro" id="IPR019500">
    <property type="entry name" value="Pep_S46"/>
</dbReference>
<gene>
    <name evidence="7" type="ORF">QRD43_01240</name>
</gene>
<feature type="signal peptide" evidence="6">
    <location>
        <begin position="1"/>
        <end position="28"/>
    </location>
</feature>
<accession>A0ABT7LCC7</accession>
<keyword evidence="2 6" id="KW-0031">Aminopeptidase</keyword>
<dbReference type="Pfam" id="PF10459">
    <property type="entry name" value="Peptidase_S46"/>
    <property type="match status" value="1"/>
</dbReference>
<comment type="similarity">
    <text evidence="1 6">Belongs to the peptidase S46 family.</text>
</comment>
<keyword evidence="6" id="KW-0720">Serine protease</keyword>
<sequence length="694" mass="75828">MRLPQRLCRPAPLALLTGALLAPVLSQAAEGMWTLDNPPTALMRQELGFAPDAAWLSKAMRGSARLAGGCSGSFVSAQGLVLTNHHCVAECVEQLSSADKDHMKNGFLARSRAEEQTCPAMEVNRLEAITDVTEQVKAATRGRDGVAFTQAFNAIKATLTAQCVGADAKTQRCDVVDLYHGGQYKLYRYHRFQDVRLAFAPEQAIAFFGGDPDNFNFPRYDLDMGLLRVYENGQPAVVKDFFPVNTRGPAAGEAVFVTGHPGSTQRTLTVAQLEQLRASRLPESLMELAEYRGRLAQYRTQGEEQARTANAELFYVENDFKVLKGQLEALNEPALLAAKRADEARLRAFAARQPQLKAVNGAWDAIATALQNYRSFRTLHGQLERGAAFNTQLFGIARTLVRGAAERSRPNAERLPEFAEAGLPAVQAQLLSPAPIYPAFEKFKLSFSLEKMREHLGADAPLVHQVLGKDSPEQVAARLVDGSQLADVAVRKALWEGGMEAVRKSQDPFIQLALALDEPARALRLRYEREVESVAQKNAELIAQARFAMTGPRVYPDATFTLRLSYGKVEGWKEGDTQVPPFTTLGGTFQRATGADPFALPASWLAARERLDLAKPFNLVSTNDIIGGNSGSPMLNARGELVGLVFDGNIHSIGGAYWFEPARNRTVAVNAAAIAETMDKVYGARALLDELQGR</sequence>
<dbReference type="Gene3D" id="2.40.10.10">
    <property type="entry name" value="Trypsin-like serine proteases"/>
    <property type="match status" value="1"/>
</dbReference>
<evidence type="ECO:0000256" key="6">
    <source>
        <dbReference type="RuleBase" id="RU366067"/>
    </source>
</evidence>
<comment type="caution">
    <text evidence="7">The sequence shown here is derived from an EMBL/GenBank/DDBJ whole genome shotgun (WGS) entry which is preliminary data.</text>
</comment>
<comment type="function">
    <text evidence="6">Catalyzes the removal of dipeptides from the N-terminus of oligopeptides.</text>
</comment>
<dbReference type="InterPro" id="IPR043504">
    <property type="entry name" value="Peptidase_S1_PA_chymotrypsin"/>
</dbReference>
<keyword evidence="8" id="KW-1185">Reference proteome</keyword>
<dbReference type="Proteomes" id="UP001238603">
    <property type="component" value="Unassembled WGS sequence"/>
</dbReference>
<evidence type="ECO:0000313" key="8">
    <source>
        <dbReference type="Proteomes" id="UP001238603"/>
    </source>
</evidence>
<dbReference type="PANTHER" id="PTHR38469:SF1">
    <property type="entry name" value="PERIPLASMIC PEPTIDASE SUBFAMILY S1B"/>
    <property type="match status" value="1"/>
</dbReference>
<dbReference type="EMBL" id="JASVDS010000001">
    <property type="protein sequence ID" value="MDL5030515.1"/>
    <property type="molecule type" value="Genomic_DNA"/>
</dbReference>
<dbReference type="InterPro" id="IPR009003">
    <property type="entry name" value="Peptidase_S1_PA"/>
</dbReference>
<evidence type="ECO:0000313" key="7">
    <source>
        <dbReference type="EMBL" id="MDL5030515.1"/>
    </source>
</evidence>
<evidence type="ECO:0000256" key="2">
    <source>
        <dbReference type="ARBA" id="ARBA00022438"/>
    </source>
</evidence>
<evidence type="ECO:0000256" key="4">
    <source>
        <dbReference type="ARBA" id="ARBA00022729"/>
    </source>
</evidence>
<dbReference type="RefSeq" id="WP_285980648.1">
    <property type="nucleotide sequence ID" value="NZ_JASVDS010000001.1"/>
</dbReference>
<protein>
    <recommendedName>
        <fullName evidence="6">Dipeptidyl-peptidase</fullName>
        <ecNumber evidence="6">3.4.14.-</ecNumber>
    </recommendedName>
</protein>
<evidence type="ECO:0000256" key="3">
    <source>
        <dbReference type="ARBA" id="ARBA00022670"/>
    </source>
</evidence>
<feature type="chain" id="PRO_5044956636" description="Dipeptidyl-peptidase" evidence="6">
    <location>
        <begin position="29"/>
        <end position="694"/>
    </location>
</feature>
<keyword evidence="3 6" id="KW-0645">Protease</keyword>
<dbReference type="PANTHER" id="PTHR38469">
    <property type="entry name" value="PERIPLASMIC PEPTIDASE SUBFAMILY S1B"/>
    <property type="match status" value="1"/>
</dbReference>
<name>A0ABT7LCC7_9BURK</name>
<dbReference type="SUPFAM" id="SSF50494">
    <property type="entry name" value="Trypsin-like serine proteases"/>
    <property type="match status" value="1"/>
</dbReference>
<evidence type="ECO:0000256" key="5">
    <source>
        <dbReference type="ARBA" id="ARBA00022801"/>
    </source>
</evidence>
<dbReference type="EC" id="3.4.14.-" evidence="6"/>
<evidence type="ECO:0000256" key="1">
    <source>
        <dbReference type="ARBA" id="ARBA00010491"/>
    </source>
</evidence>